<keyword evidence="3" id="KW-0378">Hydrolase</keyword>
<accession>A0A5J9T305</accession>
<evidence type="ECO:0000256" key="4">
    <source>
        <dbReference type="SAM" id="MobiDB-lite"/>
    </source>
</evidence>
<dbReference type="Pfam" id="PF02902">
    <property type="entry name" value="Peptidase_C48"/>
    <property type="match status" value="1"/>
</dbReference>
<feature type="domain" description="Ubiquitin-like protease family profile" evidence="5">
    <location>
        <begin position="463"/>
        <end position="663"/>
    </location>
</feature>
<feature type="compositionally biased region" description="Basic and acidic residues" evidence="4">
    <location>
        <begin position="328"/>
        <end position="340"/>
    </location>
</feature>
<protein>
    <recommendedName>
        <fullName evidence="5">Ubiquitin-like protease family profile domain-containing protein</fullName>
    </recommendedName>
</protein>
<dbReference type="SUPFAM" id="SSF54001">
    <property type="entry name" value="Cysteine proteinases"/>
    <property type="match status" value="1"/>
</dbReference>
<keyword evidence="7" id="KW-1185">Reference proteome</keyword>
<dbReference type="Pfam" id="PF10536">
    <property type="entry name" value="PMD"/>
    <property type="match status" value="1"/>
</dbReference>
<dbReference type="Gene3D" id="3.40.395.10">
    <property type="entry name" value="Adenoviral Proteinase, Chain A"/>
    <property type="match status" value="1"/>
</dbReference>
<gene>
    <name evidence="6" type="ORF">EJB05_48959</name>
</gene>
<dbReference type="PROSITE" id="PS50600">
    <property type="entry name" value="ULP_PROTEASE"/>
    <property type="match status" value="1"/>
</dbReference>
<comment type="caution">
    <text evidence="6">The sequence shown here is derived from an EMBL/GenBank/DDBJ whole genome shotgun (WGS) entry which is preliminary data.</text>
</comment>
<proteinExistence type="inferred from homology"/>
<dbReference type="InterPro" id="IPR003653">
    <property type="entry name" value="Peptidase_C48_C"/>
</dbReference>
<dbReference type="PANTHER" id="PTHR34835">
    <property type="entry name" value="OS07G0283600 PROTEIN-RELATED"/>
    <property type="match status" value="1"/>
</dbReference>
<dbReference type="Proteomes" id="UP000324897">
    <property type="component" value="Unassembled WGS sequence"/>
</dbReference>
<dbReference type="Gramene" id="TVU05776">
    <property type="protein sequence ID" value="TVU05776"/>
    <property type="gene ID" value="EJB05_48959"/>
</dbReference>
<keyword evidence="2" id="KW-0645">Protease</keyword>
<dbReference type="InterPro" id="IPR038765">
    <property type="entry name" value="Papain-like_cys_pep_sf"/>
</dbReference>
<organism evidence="6 7">
    <name type="scientific">Eragrostis curvula</name>
    <name type="common">weeping love grass</name>
    <dbReference type="NCBI Taxonomy" id="38414"/>
    <lineage>
        <taxon>Eukaryota</taxon>
        <taxon>Viridiplantae</taxon>
        <taxon>Streptophyta</taxon>
        <taxon>Embryophyta</taxon>
        <taxon>Tracheophyta</taxon>
        <taxon>Spermatophyta</taxon>
        <taxon>Magnoliopsida</taxon>
        <taxon>Liliopsida</taxon>
        <taxon>Poales</taxon>
        <taxon>Poaceae</taxon>
        <taxon>PACMAD clade</taxon>
        <taxon>Chloridoideae</taxon>
        <taxon>Eragrostideae</taxon>
        <taxon>Eragrostidinae</taxon>
        <taxon>Eragrostis</taxon>
    </lineage>
</organism>
<evidence type="ECO:0000313" key="6">
    <source>
        <dbReference type="EMBL" id="TVU05776.1"/>
    </source>
</evidence>
<evidence type="ECO:0000259" key="5">
    <source>
        <dbReference type="PROSITE" id="PS50600"/>
    </source>
</evidence>
<evidence type="ECO:0000256" key="3">
    <source>
        <dbReference type="ARBA" id="ARBA00022801"/>
    </source>
</evidence>
<evidence type="ECO:0000256" key="2">
    <source>
        <dbReference type="ARBA" id="ARBA00022670"/>
    </source>
</evidence>
<dbReference type="GO" id="GO:0006508">
    <property type="term" value="P:proteolysis"/>
    <property type="evidence" value="ECO:0007669"/>
    <property type="project" value="UniProtKB-KW"/>
</dbReference>
<sequence length="709" mass="81228">MVCMPAKFAAMCSNLTPRQRKKVKETGFDSLLCVPRMPMPIQRMLLELIAERYNVDDRSFTLGDHVVPISTWDVYCILGLVDRGHEVVQNRGRPDMAFFNMFRGKGDTSITFKHLEAEIASGIADDHFARVFVLYAIGTILAPSSKESVSSGYLEIVRDVSKIKDFNWARFTLEYLVQHLASFKDDRSKGLPGNLALLQVWYFEHFQADGDCFDYAKHEHPLIKNWSTTKVKKRALIDGIKKFGAEKVLIRLEVKHNECPDSDHLDEEIYEEDTEGVNVEFSKYKECSDQDEKEEINLEGLHKAEQSDECHRKRIINQFDGSTGPTACEDKHDEKKDDQKNSGNGKVQSENSTVKNGTNNSKGNRGNPCREPVHPEQPNKSGVKRKVDFLSPTLVQKVKTRRDRQPSKNCRSPYEGIKRKNVCGTKIDGHHIDNITKGLHLSAVELAAIKYVGQELALNKDKVLVQMGTPSDMSEMNGTIMRCLIRPVRENGMDKWLDSEIIGSYAHMCNSVWGSEPKQKKHAISDYRSQWLRGIGSGWIHPREKVTDYMYTFCQKFVGSDLVFIPMNTHNNHWWLCVLCPEKRQVQILDPMRRSINYKETIRPLRSGINFILKAVENSTFKLESTWSDHDVLDWDVIFIENIPRQKDICSCGLFTIKFMQYWNGTRLTCNFSQADMEEFRKKMPADLIFSALNEVSSTKKAILDMVNA</sequence>
<comment type="similarity">
    <text evidence="1">Belongs to the peptidase C48 family.</text>
</comment>
<feature type="region of interest" description="Disordered" evidence="4">
    <location>
        <begin position="321"/>
        <end position="413"/>
    </location>
</feature>
<dbReference type="PANTHER" id="PTHR34835:SF34">
    <property type="entry name" value="OS08G0555500 PROTEIN"/>
    <property type="match status" value="1"/>
</dbReference>
<reference evidence="6 7" key="1">
    <citation type="journal article" date="2019" name="Sci. Rep.">
        <title>A high-quality genome of Eragrostis curvula grass provides insights into Poaceae evolution and supports new strategies to enhance forage quality.</title>
        <authorList>
            <person name="Carballo J."/>
            <person name="Santos B.A.C.M."/>
            <person name="Zappacosta D."/>
            <person name="Garbus I."/>
            <person name="Selva J.P."/>
            <person name="Gallo C.A."/>
            <person name="Diaz A."/>
            <person name="Albertini E."/>
            <person name="Caccamo M."/>
            <person name="Echenique V."/>
        </authorList>
    </citation>
    <scope>NUCLEOTIDE SEQUENCE [LARGE SCALE GENOMIC DNA]</scope>
    <source>
        <strain evidence="7">cv. Victoria</strain>
        <tissue evidence="6">Leaf</tissue>
    </source>
</reference>
<dbReference type="OrthoDB" id="695123at2759"/>
<evidence type="ECO:0000256" key="1">
    <source>
        <dbReference type="ARBA" id="ARBA00005234"/>
    </source>
</evidence>
<dbReference type="EMBL" id="RWGY01000051">
    <property type="protein sequence ID" value="TVU05776.1"/>
    <property type="molecule type" value="Genomic_DNA"/>
</dbReference>
<feature type="compositionally biased region" description="Polar residues" evidence="4">
    <location>
        <begin position="341"/>
        <end position="364"/>
    </location>
</feature>
<name>A0A5J9T305_9POAL</name>
<dbReference type="AlphaFoldDB" id="A0A5J9T305"/>
<dbReference type="InterPro" id="IPR019557">
    <property type="entry name" value="AminoTfrase-like_pln_mobile"/>
</dbReference>
<dbReference type="GO" id="GO:0008234">
    <property type="term" value="F:cysteine-type peptidase activity"/>
    <property type="evidence" value="ECO:0007669"/>
    <property type="project" value="InterPro"/>
</dbReference>
<evidence type="ECO:0000313" key="7">
    <source>
        <dbReference type="Proteomes" id="UP000324897"/>
    </source>
</evidence>